<keyword evidence="4" id="KW-0238">DNA-binding</keyword>
<dbReference type="FunFam" id="1.10.10.10:FF:000493">
    <property type="entry name" value="HMG-Y-related protein A"/>
    <property type="match status" value="1"/>
</dbReference>
<dbReference type="AlphaFoldDB" id="A0AAD1ZY58"/>
<dbReference type="EMBL" id="OU503050">
    <property type="protein sequence ID" value="CAI9777663.1"/>
    <property type="molecule type" value="Genomic_DNA"/>
</dbReference>
<dbReference type="Pfam" id="PF00538">
    <property type="entry name" value="Linker_histone"/>
    <property type="match status" value="1"/>
</dbReference>
<protein>
    <recommendedName>
        <fullName evidence="7">H15 domain-containing protein</fullName>
    </recommendedName>
</protein>
<keyword evidence="3" id="KW-0677">Repeat</keyword>
<dbReference type="PANTHER" id="PTHR11467">
    <property type="entry name" value="HISTONE H1"/>
    <property type="match status" value="1"/>
</dbReference>
<dbReference type="SMART" id="SM00526">
    <property type="entry name" value="H15"/>
    <property type="match status" value="1"/>
</dbReference>
<gene>
    <name evidence="8" type="ORF">FPE_LOCUS25093</name>
</gene>
<evidence type="ECO:0000256" key="2">
    <source>
        <dbReference type="ARBA" id="ARBA00004286"/>
    </source>
</evidence>
<dbReference type="Gene3D" id="1.10.10.10">
    <property type="entry name" value="Winged helix-like DNA-binding domain superfamily/Winged helix DNA-binding domain"/>
    <property type="match status" value="1"/>
</dbReference>
<dbReference type="Pfam" id="PF02178">
    <property type="entry name" value="AT_hook"/>
    <property type="match status" value="2"/>
</dbReference>
<sequence>MATEEVSKPPALPPYRQMIMEALDSLKQKEGANKTSISEYIESKYKDLPAAHVNLLSAHLTAMKDSGELLFIKNNYLKPGTEIPPKRGRGRPRKDPNSLPEPKKPKPAAVAPADSKTGRPRGRPRKVNPQPAPNGLEGVFLCVSPLYDVTLRTVV</sequence>
<dbReference type="GO" id="GO:0000786">
    <property type="term" value="C:nucleosome"/>
    <property type="evidence" value="ECO:0007669"/>
    <property type="project" value="InterPro"/>
</dbReference>
<name>A0AAD1ZY58_9LAMI</name>
<evidence type="ECO:0000256" key="3">
    <source>
        <dbReference type="ARBA" id="ARBA00022737"/>
    </source>
</evidence>
<evidence type="ECO:0000256" key="1">
    <source>
        <dbReference type="ARBA" id="ARBA00004123"/>
    </source>
</evidence>
<feature type="compositionally biased region" description="Basic and acidic residues" evidence="6">
    <location>
        <begin position="93"/>
        <end position="104"/>
    </location>
</feature>
<dbReference type="GO" id="GO:0003690">
    <property type="term" value="F:double-stranded DNA binding"/>
    <property type="evidence" value="ECO:0007669"/>
    <property type="project" value="TreeGrafter"/>
</dbReference>
<reference evidence="8" key="1">
    <citation type="submission" date="2023-05" db="EMBL/GenBank/DDBJ databases">
        <authorList>
            <person name="Huff M."/>
        </authorList>
    </citation>
    <scope>NUCLEOTIDE SEQUENCE</scope>
</reference>
<evidence type="ECO:0000256" key="4">
    <source>
        <dbReference type="ARBA" id="ARBA00023125"/>
    </source>
</evidence>
<evidence type="ECO:0000313" key="8">
    <source>
        <dbReference type="EMBL" id="CAI9777663.1"/>
    </source>
</evidence>
<dbReference type="PRINTS" id="PR00929">
    <property type="entry name" value="ATHOOK"/>
</dbReference>
<dbReference type="InterPro" id="IPR017956">
    <property type="entry name" value="AT_hook_DNA-bd_motif"/>
</dbReference>
<dbReference type="Proteomes" id="UP000834106">
    <property type="component" value="Chromosome 15"/>
</dbReference>
<dbReference type="GO" id="GO:0030261">
    <property type="term" value="P:chromosome condensation"/>
    <property type="evidence" value="ECO:0007669"/>
    <property type="project" value="TreeGrafter"/>
</dbReference>
<feature type="domain" description="H15" evidence="7">
    <location>
        <begin position="11"/>
        <end position="80"/>
    </location>
</feature>
<evidence type="ECO:0000256" key="6">
    <source>
        <dbReference type="SAM" id="MobiDB-lite"/>
    </source>
</evidence>
<feature type="region of interest" description="Disordered" evidence="6">
    <location>
        <begin position="78"/>
        <end position="134"/>
    </location>
</feature>
<dbReference type="PRINTS" id="PR00930">
    <property type="entry name" value="HIGHMOBLTYIY"/>
</dbReference>
<dbReference type="GO" id="GO:0045910">
    <property type="term" value="P:negative regulation of DNA recombination"/>
    <property type="evidence" value="ECO:0007669"/>
    <property type="project" value="TreeGrafter"/>
</dbReference>
<keyword evidence="5" id="KW-0539">Nucleus</keyword>
<evidence type="ECO:0000313" key="9">
    <source>
        <dbReference type="Proteomes" id="UP000834106"/>
    </source>
</evidence>
<accession>A0AAD1ZY58</accession>
<dbReference type="GO" id="GO:0006334">
    <property type="term" value="P:nucleosome assembly"/>
    <property type="evidence" value="ECO:0007669"/>
    <property type="project" value="InterPro"/>
</dbReference>
<proteinExistence type="predicted"/>
<dbReference type="InterPro" id="IPR005818">
    <property type="entry name" value="Histone_H1/H5_H15"/>
</dbReference>
<dbReference type="PANTHER" id="PTHR11467:SF162">
    <property type="entry name" value="HMG-Y-RELATED PROTEIN A"/>
    <property type="match status" value="1"/>
</dbReference>
<dbReference type="InterPro" id="IPR000116">
    <property type="entry name" value="HMGA"/>
</dbReference>
<dbReference type="SUPFAM" id="SSF46785">
    <property type="entry name" value="Winged helix' DNA-binding domain"/>
    <property type="match status" value="1"/>
</dbReference>
<organism evidence="8 9">
    <name type="scientific">Fraxinus pennsylvanica</name>
    <dbReference type="NCBI Taxonomy" id="56036"/>
    <lineage>
        <taxon>Eukaryota</taxon>
        <taxon>Viridiplantae</taxon>
        <taxon>Streptophyta</taxon>
        <taxon>Embryophyta</taxon>
        <taxon>Tracheophyta</taxon>
        <taxon>Spermatophyta</taxon>
        <taxon>Magnoliopsida</taxon>
        <taxon>eudicotyledons</taxon>
        <taxon>Gunneridae</taxon>
        <taxon>Pentapetalae</taxon>
        <taxon>asterids</taxon>
        <taxon>lamiids</taxon>
        <taxon>Lamiales</taxon>
        <taxon>Oleaceae</taxon>
        <taxon>Oleeae</taxon>
        <taxon>Fraxinus</taxon>
    </lineage>
</organism>
<evidence type="ECO:0000259" key="7">
    <source>
        <dbReference type="PROSITE" id="PS51504"/>
    </source>
</evidence>
<evidence type="ECO:0000256" key="5">
    <source>
        <dbReference type="ARBA" id="ARBA00023242"/>
    </source>
</evidence>
<keyword evidence="9" id="KW-1185">Reference proteome</keyword>
<dbReference type="SMART" id="SM00384">
    <property type="entry name" value="AT_hook"/>
    <property type="match status" value="2"/>
</dbReference>
<dbReference type="InterPro" id="IPR036388">
    <property type="entry name" value="WH-like_DNA-bd_sf"/>
</dbReference>
<dbReference type="GO" id="GO:0006355">
    <property type="term" value="P:regulation of DNA-templated transcription"/>
    <property type="evidence" value="ECO:0007669"/>
    <property type="project" value="InterPro"/>
</dbReference>
<comment type="subcellular location">
    <subcellularLocation>
        <location evidence="2">Chromosome</location>
    </subcellularLocation>
    <subcellularLocation>
        <location evidence="1">Nucleus</location>
    </subcellularLocation>
</comment>
<dbReference type="PROSITE" id="PS51504">
    <property type="entry name" value="H15"/>
    <property type="match status" value="1"/>
</dbReference>
<dbReference type="GO" id="GO:0031492">
    <property type="term" value="F:nucleosomal DNA binding"/>
    <property type="evidence" value="ECO:0007669"/>
    <property type="project" value="TreeGrafter"/>
</dbReference>
<dbReference type="GO" id="GO:0005730">
    <property type="term" value="C:nucleolus"/>
    <property type="evidence" value="ECO:0007669"/>
    <property type="project" value="TreeGrafter"/>
</dbReference>
<dbReference type="InterPro" id="IPR036390">
    <property type="entry name" value="WH_DNA-bd_sf"/>
</dbReference>